<dbReference type="RefSeq" id="WP_109720085.1">
    <property type="nucleotide sequence ID" value="NZ_QEQK01000006.1"/>
</dbReference>
<proteinExistence type="predicted"/>
<dbReference type="EMBL" id="QEQK01000006">
    <property type="protein sequence ID" value="PWN56314.1"/>
    <property type="molecule type" value="Genomic_DNA"/>
</dbReference>
<dbReference type="PANTHER" id="PTHR22617">
    <property type="entry name" value="CHEMOTAXIS SENSOR HISTIDINE KINASE-RELATED"/>
    <property type="match status" value="1"/>
</dbReference>
<dbReference type="InterPro" id="IPR036061">
    <property type="entry name" value="CheW-like_dom_sf"/>
</dbReference>
<dbReference type="GO" id="GO:0005829">
    <property type="term" value="C:cytosol"/>
    <property type="evidence" value="ECO:0007669"/>
    <property type="project" value="TreeGrafter"/>
</dbReference>
<dbReference type="SMART" id="SM00260">
    <property type="entry name" value="CheW"/>
    <property type="match status" value="1"/>
</dbReference>
<evidence type="ECO:0000259" key="1">
    <source>
        <dbReference type="PROSITE" id="PS50851"/>
    </source>
</evidence>
<name>A0A363ULN3_9GAMM</name>
<dbReference type="Proteomes" id="UP000251800">
    <property type="component" value="Unassembled WGS sequence"/>
</dbReference>
<dbReference type="CDD" id="cd00732">
    <property type="entry name" value="CheW"/>
    <property type="match status" value="1"/>
</dbReference>
<dbReference type="Pfam" id="PF01584">
    <property type="entry name" value="CheW"/>
    <property type="match status" value="1"/>
</dbReference>
<keyword evidence="3" id="KW-1185">Reference proteome</keyword>
<sequence>MTHPYDLSEQTQAKQILSFNLGSEAYGISIDSVREVLEYTSITRIPKTPEFMRGVINIRGSVVPVIDLRLEFGMPSVEPTIATSIIITEVRCEERISLIGVLVDSVQQVLDLPVESLAEAPPMGNRIRTDFIAHVARVDDSFLIVLDMDSVLSKEQLQDVARNAEPVETDRIAEPA</sequence>
<feature type="domain" description="CheW-like" evidence="1">
    <location>
        <begin position="13"/>
        <end position="157"/>
    </location>
</feature>
<organism evidence="2 3">
    <name type="scientific">Abyssibacter profundi</name>
    <dbReference type="NCBI Taxonomy" id="2182787"/>
    <lineage>
        <taxon>Bacteria</taxon>
        <taxon>Pseudomonadati</taxon>
        <taxon>Pseudomonadota</taxon>
        <taxon>Gammaproteobacteria</taxon>
        <taxon>Chromatiales</taxon>
        <taxon>Oceanococcaceae</taxon>
        <taxon>Abyssibacter</taxon>
    </lineage>
</organism>
<gene>
    <name evidence="2" type="ORF">DEH80_08610</name>
</gene>
<dbReference type="GO" id="GO:0007165">
    <property type="term" value="P:signal transduction"/>
    <property type="evidence" value="ECO:0007669"/>
    <property type="project" value="InterPro"/>
</dbReference>
<evidence type="ECO:0000313" key="3">
    <source>
        <dbReference type="Proteomes" id="UP000251800"/>
    </source>
</evidence>
<reference evidence="2 3" key="1">
    <citation type="submission" date="2018-05" db="EMBL/GenBank/DDBJ databases">
        <title>Abyssibacter profundi OUC007T gen. nov., sp. nov, a marine bacterium isolated from seawater of the Mariana Trench.</title>
        <authorList>
            <person name="Zhou S."/>
        </authorList>
    </citation>
    <scope>NUCLEOTIDE SEQUENCE [LARGE SCALE GENOMIC DNA]</scope>
    <source>
        <strain evidence="2 3">OUC007</strain>
    </source>
</reference>
<dbReference type="PANTHER" id="PTHR22617:SF41">
    <property type="entry name" value="CHEMOTAXIS SIGNAL TRANSDUCTION SYSTEM ADAPTOR PROTEIN CHEW"/>
    <property type="match status" value="1"/>
</dbReference>
<dbReference type="OrthoDB" id="9790406at2"/>
<dbReference type="GO" id="GO:0006935">
    <property type="term" value="P:chemotaxis"/>
    <property type="evidence" value="ECO:0007669"/>
    <property type="project" value="InterPro"/>
</dbReference>
<evidence type="ECO:0000313" key="2">
    <source>
        <dbReference type="EMBL" id="PWN56314.1"/>
    </source>
</evidence>
<dbReference type="AlphaFoldDB" id="A0A363ULN3"/>
<dbReference type="InterPro" id="IPR039315">
    <property type="entry name" value="CheW"/>
</dbReference>
<protein>
    <submittedName>
        <fullName evidence="2">Chemotaxis protein CheW</fullName>
    </submittedName>
</protein>
<dbReference type="Gene3D" id="2.30.30.40">
    <property type="entry name" value="SH3 Domains"/>
    <property type="match status" value="1"/>
</dbReference>
<dbReference type="PROSITE" id="PS50851">
    <property type="entry name" value="CHEW"/>
    <property type="match status" value="1"/>
</dbReference>
<dbReference type="SUPFAM" id="SSF50341">
    <property type="entry name" value="CheW-like"/>
    <property type="match status" value="1"/>
</dbReference>
<comment type="caution">
    <text evidence="2">The sequence shown here is derived from an EMBL/GenBank/DDBJ whole genome shotgun (WGS) entry which is preliminary data.</text>
</comment>
<accession>A0A363ULN3</accession>
<dbReference type="InterPro" id="IPR002545">
    <property type="entry name" value="CheW-lke_dom"/>
</dbReference>
<dbReference type="Gene3D" id="2.40.50.180">
    <property type="entry name" value="CheA-289, Domain 4"/>
    <property type="match status" value="1"/>
</dbReference>